<reference evidence="2" key="1">
    <citation type="submission" date="2020-06" db="EMBL/GenBank/DDBJ databases">
        <title>WGS assembly of Ceratodon purpureus strain R40.</title>
        <authorList>
            <person name="Carey S.B."/>
            <person name="Jenkins J."/>
            <person name="Shu S."/>
            <person name="Lovell J.T."/>
            <person name="Sreedasyam A."/>
            <person name="Maumus F."/>
            <person name="Tiley G.P."/>
            <person name="Fernandez-Pozo N."/>
            <person name="Barry K."/>
            <person name="Chen C."/>
            <person name="Wang M."/>
            <person name="Lipzen A."/>
            <person name="Daum C."/>
            <person name="Saski C.A."/>
            <person name="Payton A.C."/>
            <person name="Mcbreen J.C."/>
            <person name="Conrad R.E."/>
            <person name="Kollar L.M."/>
            <person name="Olsson S."/>
            <person name="Huttunen S."/>
            <person name="Landis J.B."/>
            <person name="Wickett N.J."/>
            <person name="Johnson M.G."/>
            <person name="Rensing S.A."/>
            <person name="Grimwood J."/>
            <person name="Schmutz J."/>
            <person name="Mcdaniel S.F."/>
        </authorList>
    </citation>
    <scope>NUCLEOTIDE SEQUENCE</scope>
    <source>
        <strain evidence="2">R40</strain>
    </source>
</reference>
<organism evidence="2 3">
    <name type="scientific">Ceratodon purpureus</name>
    <name type="common">Fire moss</name>
    <name type="synonym">Dicranum purpureum</name>
    <dbReference type="NCBI Taxonomy" id="3225"/>
    <lineage>
        <taxon>Eukaryota</taxon>
        <taxon>Viridiplantae</taxon>
        <taxon>Streptophyta</taxon>
        <taxon>Embryophyta</taxon>
        <taxon>Bryophyta</taxon>
        <taxon>Bryophytina</taxon>
        <taxon>Bryopsida</taxon>
        <taxon>Dicranidae</taxon>
        <taxon>Pseudoditrichales</taxon>
        <taxon>Ditrichaceae</taxon>
        <taxon>Ceratodon</taxon>
    </lineage>
</organism>
<name>A0A8T0IGV9_CERPU</name>
<evidence type="ECO:0000256" key="1">
    <source>
        <dbReference type="SAM" id="SignalP"/>
    </source>
</evidence>
<evidence type="ECO:0000313" key="3">
    <source>
        <dbReference type="Proteomes" id="UP000822688"/>
    </source>
</evidence>
<dbReference type="Proteomes" id="UP000822688">
    <property type="component" value="Chromosome 3"/>
</dbReference>
<proteinExistence type="predicted"/>
<keyword evidence="3" id="KW-1185">Reference proteome</keyword>
<evidence type="ECO:0000313" key="2">
    <source>
        <dbReference type="EMBL" id="KAG0582057.1"/>
    </source>
</evidence>
<gene>
    <name evidence="2" type="ORF">KC19_3G030700</name>
</gene>
<dbReference type="AlphaFoldDB" id="A0A8T0IGV9"/>
<feature type="signal peptide" evidence="1">
    <location>
        <begin position="1"/>
        <end position="17"/>
    </location>
</feature>
<accession>A0A8T0IGV9</accession>
<protein>
    <submittedName>
        <fullName evidence="2">Uncharacterized protein</fullName>
    </submittedName>
</protein>
<keyword evidence="1" id="KW-0732">Signal</keyword>
<feature type="chain" id="PRO_5035739033" evidence="1">
    <location>
        <begin position="18"/>
        <end position="56"/>
    </location>
</feature>
<comment type="caution">
    <text evidence="2">The sequence shown here is derived from an EMBL/GenBank/DDBJ whole genome shotgun (WGS) entry which is preliminary data.</text>
</comment>
<dbReference type="EMBL" id="CM026423">
    <property type="protein sequence ID" value="KAG0582057.1"/>
    <property type="molecule type" value="Genomic_DNA"/>
</dbReference>
<sequence length="56" mass="6757">MHIVLLLQSLTLSLVLSFRYTRNYLLSFTKEILSATYLHWLEVLDRVCQLEILPWY</sequence>